<dbReference type="Proteomes" id="UP000038010">
    <property type="component" value="Unassembled WGS sequence"/>
</dbReference>
<dbReference type="Gene3D" id="3.80.10.10">
    <property type="entry name" value="Ribonuclease Inhibitor"/>
    <property type="match status" value="1"/>
</dbReference>
<dbReference type="GeneID" id="28734855"/>
<sequence length="487" mass="56787">MDRLPNELLIYLCSWIPKSDLKSFRCCNKVLADAGQNELFRDFEFRLYPSVHRLYQLGALAASPIAAKLKTLSFESGILLEYADFRYWQAQIYEERTRLKYGTWPDSNSHEYKDFHAGLQARFGPGMQQQYNLYRWHLDQEAELVAKQCSFQQMLRNMNDLAQHCPSVVIKISMAEPKVSLEDVECFDSNLYQHERPEDPDPRRRVSNRRHHLLDHFTNFLTAAHRSSLHVQDMVMLDVPRQLLNGNTTFVAETLPEMFASLRCLDLRISSFPWSDWLSRSGMDPVYLNGRDPFAQRLRKLLDCAAKLDKLRLEFPHGKEAEYSFDIFDRTNLNRFPRKFLPSIQHLKLHRFRCSWEDLKALLQEASQLRTLTLANCRLETCSMIDLIQALPALKLEHVSILGEWSVDEDQGVWHSHTIHDFASCNAATSYEGPYLSNGLKSRVDEFVVKGGPSCPLPRWSSFDEDVTRAWELMGDTTWHFIKDDRR</sequence>
<protein>
    <recommendedName>
        <fullName evidence="3">F-box domain-containing protein</fullName>
    </recommendedName>
</protein>
<name>A0A0N1GZ83_9EURO</name>
<dbReference type="STRING" id="1664694.A0A0N1GZ83"/>
<comment type="caution">
    <text evidence="1">The sequence shown here is derived from an EMBL/GenBank/DDBJ whole genome shotgun (WGS) entry which is preliminary data.</text>
</comment>
<evidence type="ECO:0000313" key="1">
    <source>
        <dbReference type="EMBL" id="KPI36377.1"/>
    </source>
</evidence>
<evidence type="ECO:0008006" key="3">
    <source>
        <dbReference type="Google" id="ProtNLM"/>
    </source>
</evidence>
<proteinExistence type="predicted"/>
<dbReference type="VEuPathDB" id="FungiDB:AB675_2962"/>
<dbReference type="InterPro" id="IPR032675">
    <property type="entry name" value="LRR_dom_sf"/>
</dbReference>
<dbReference type="RefSeq" id="XP_017996340.1">
    <property type="nucleotide sequence ID" value="XM_018142975.1"/>
</dbReference>
<organism evidence="1 2">
    <name type="scientific">Cyphellophora attinorum</name>
    <dbReference type="NCBI Taxonomy" id="1664694"/>
    <lineage>
        <taxon>Eukaryota</taxon>
        <taxon>Fungi</taxon>
        <taxon>Dikarya</taxon>
        <taxon>Ascomycota</taxon>
        <taxon>Pezizomycotina</taxon>
        <taxon>Eurotiomycetes</taxon>
        <taxon>Chaetothyriomycetidae</taxon>
        <taxon>Chaetothyriales</taxon>
        <taxon>Cyphellophoraceae</taxon>
        <taxon>Cyphellophora</taxon>
    </lineage>
</organism>
<evidence type="ECO:0000313" key="2">
    <source>
        <dbReference type="Proteomes" id="UP000038010"/>
    </source>
</evidence>
<accession>A0A0N1GZ83</accession>
<gene>
    <name evidence="1" type="ORF">AB675_2962</name>
</gene>
<dbReference type="AlphaFoldDB" id="A0A0N1GZ83"/>
<dbReference type="OrthoDB" id="5422579at2759"/>
<reference evidence="1 2" key="1">
    <citation type="submission" date="2015-06" db="EMBL/GenBank/DDBJ databases">
        <title>Draft genome of the ant-associated black yeast Phialophora attae CBS 131958.</title>
        <authorList>
            <person name="Moreno L.F."/>
            <person name="Stielow B.J."/>
            <person name="de Hoog S."/>
            <person name="Vicente V.A."/>
            <person name="Weiss V.A."/>
            <person name="de Vries M."/>
            <person name="Cruz L.M."/>
            <person name="Souza E.M."/>
        </authorList>
    </citation>
    <scope>NUCLEOTIDE SEQUENCE [LARGE SCALE GENOMIC DNA]</scope>
    <source>
        <strain evidence="1 2">CBS 131958</strain>
    </source>
</reference>
<dbReference type="SUPFAM" id="SSF52047">
    <property type="entry name" value="RNI-like"/>
    <property type="match status" value="1"/>
</dbReference>
<dbReference type="EMBL" id="LFJN01000031">
    <property type="protein sequence ID" value="KPI36377.1"/>
    <property type="molecule type" value="Genomic_DNA"/>
</dbReference>
<keyword evidence="2" id="KW-1185">Reference proteome</keyword>